<dbReference type="OrthoDB" id="2789670at2759"/>
<evidence type="ECO:0000256" key="1">
    <source>
        <dbReference type="SAM" id="SignalP"/>
    </source>
</evidence>
<evidence type="ECO:0000313" key="3">
    <source>
        <dbReference type="Proteomes" id="UP000245207"/>
    </source>
</evidence>
<dbReference type="GO" id="GO:0005506">
    <property type="term" value="F:iron ion binding"/>
    <property type="evidence" value="ECO:0007669"/>
    <property type="project" value="InterPro"/>
</dbReference>
<dbReference type="GO" id="GO:0020037">
    <property type="term" value="F:heme binding"/>
    <property type="evidence" value="ECO:0007669"/>
    <property type="project" value="InterPro"/>
</dbReference>
<dbReference type="AlphaFoldDB" id="A0A2U1NJ47"/>
<dbReference type="STRING" id="35608.A0A2U1NJ47"/>
<sequence>MSSIIIVIFIVFVFASIFPIKKSSSNPHPLPPGPTPLPFIGCIIQMFLNQPTFRWIHNLMDKFKTDILCIRLGPSTHVIAVSSPEIACEFLKKQDNVFISRPEILSAFLISDGYLTVGMAQFGDQWKKMRRIVSNSLLSPQVQKRLQPNRDREAKYYQ</sequence>
<accession>A0A2U1NJ47</accession>
<feature type="signal peptide" evidence="1">
    <location>
        <begin position="1"/>
        <end position="15"/>
    </location>
</feature>
<dbReference type="GO" id="GO:0004497">
    <property type="term" value="F:monooxygenase activity"/>
    <property type="evidence" value="ECO:0007669"/>
    <property type="project" value="InterPro"/>
</dbReference>
<dbReference type="PANTHER" id="PTHR24299:SF52">
    <property type="entry name" value="CYTOCHROME P450"/>
    <property type="match status" value="1"/>
</dbReference>
<dbReference type="SUPFAM" id="SSF48264">
    <property type="entry name" value="Cytochrome P450"/>
    <property type="match status" value="1"/>
</dbReference>
<reference evidence="2 3" key="1">
    <citation type="journal article" date="2018" name="Mol. Plant">
        <title>The genome of Artemisia annua provides insight into the evolution of Asteraceae family and artemisinin biosynthesis.</title>
        <authorList>
            <person name="Shen Q."/>
            <person name="Zhang L."/>
            <person name="Liao Z."/>
            <person name="Wang S."/>
            <person name="Yan T."/>
            <person name="Shi P."/>
            <person name="Liu M."/>
            <person name="Fu X."/>
            <person name="Pan Q."/>
            <person name="Wang Y."/>
            <person name="Lv Z."/>
            <person name="Lu X."/>
            <person name="Zhang F."/>
            <person name="Jiang W."/>
            <person name="Ma Y."/>
            <person name="Chen M."/>
            <person name="Hao X."/>
            <person name="Li L."/>
            <person name="Tang Y."/>
            <person name="Lv G."/>
            <person name="Zhou Y."/>
            <person name="Sun X."/>
            <person name="Brodelius P.E."/>
            <person name="Rose J.K.C."/>
            <person name="Tang K."/>
        </authorList>
    </citation>
    <scope>NUCLEOTIDE SEQUENCE [LARGE SCALE GENOMIC DNA]</scope>
    <source>
        <strain evidence="3">cv. Huhao1</strain>
        <tissue evidence="2">Leaf</tissue>
    </source>
</reference>
<dbReference type="InterPro" id="IPR001128">
    <property type="entry name" value="Cyt_P450"/>
</dbReference>
<proteinExistence type="predicted"/>
<dbReference type="Gene3D" id="1.10.630.10">
    <property type="entry name" value="Cytochrome P450"/>
    <property type="match status" value="1"/>
</dbReference>
<gene>
    <name evidence="2" type="ORF">CTI12_AA259980</name>
</gene>
<organism evidence="2 3">
    <name type="scientific">Artemisia annua</name>
    <name type="common">Sweet wormwood</name>
    <dbReference type="NCBI Taxonomy" id="35608"/>
    <lineage>
        <taxon>Eukaryota</taxon>
        <taxon>Viridiplantae</taxon>
        <taxon>Streptophyta</taxon>
        <taxon>Embryophyta</taxon>
        <taxon>Tracheophyta</taxon>
        <taxon>Spermatophyta</taxon>
        <taxon>Magnoliopsida</taxon>
        <taxon>eudicotyledons</taxon>
        <taxon>Gunneridae</taxon>
        <taxon>Pentapetalae</taxon>
        <taxon>asterids</taxon>
        <taxon>campanulids</taxon>
        <taxon>Asterales</taxon>
        <taxon>Asteraceae</taxon>
        <taxon>Asteroideae</taxon>
        <taxon>Anthemideae</taxon>
        <taxon>Artemisiinae</taxon>
        <taxon>Artemisia</taxon>
    </lineage>
</organism>
<feature type="chain" id="PRO_5015458341" evidence="1">
    <location>
        <begin position="16"/>
        <end position="158"/>
    </location>
</feature>
<keyword evidence="3" id="KW-1185">Reference proteome</keyword>
<keyword evidence="1" id="KW-0732">Signal</keyword>
<dbReference type="EMBL" id="PKPP01002727">
    <property type="protein sequence ID" value="PWA73543.1"/>
    <property type="molecule type" value="Genomic_DNA"/>
</dbReference>
<comment type="caution">
    <text evidence="2">The sequence shown here is derived from an EMBL/GenBank/DDBJ whole genome shotgun (WGS) entry which is preliminary data.</text>
</comment>
<dbReference type="Proteomes" id="UP000245207">
    <property type="component" value="Unassembled WGS sequence"/>
</dbReference>
<dbReference type="PANTHER" id="PTHR24299">
    <property type="entry name" value="CYTOCHROME P450 FAMILY 1"/>
    <property type="match status" value="1"/>
</dbReference>
<name>A0A2U1NJ47_ARTAN</name>
<dbReference type="InterPro" id="IPR036396">
    <property type="entry name" value="Cyt_P450_sf"/>
</dbReference>
<dbReference type="Pfam" id="PF00067">
    <property type="entry name" value="p450"/>
    <property type="match status" value="1"/>
</dbReference>
<dbReference type="GO" id="GO:0016705">
    <property type="term" value="F:oxidoreductase activity, acting on paired donors, with incorporation or reduction of molecular oxygen"/>
    <property type="evidence" value="ECO:0007669"/>
    <property type="project" value="InterPro"/>
</dbReference>
<protein>
    <submittedName>
        <fullName evidence="2">Cytochrome P450</fullName>
    </submittedName>
</protein>
<evidence type="ECO:0000313" key="2">
    <source>
        <dbReference type="EMBL" id="PWA73543.1"/>
    </source>
</evidence>